<evidence type="ECO:0000313" key="3">
    <source>
        <dbReference type="Proteomes" id="UP000008783"/>
    </source>
</evidence>
<dbReference type="STRING" id="418459.H6QQ03"/>
<evidence type="ECO:0000256" key="1">
    <source>
        <dbReference type="SAM" id="MobiDB-lite"/>
    </source>
</evidence>
<name>H6QQ03_PUCGT</name>
<dbReference type="VEuPathDB" id="FungiDB:PGTG_20949"/>
<feature type="region of interest" description="Disordered" evidence="1">
    <location>
        <begin position="1105"/>
        <end position="1136"/>
    </location>
</feature>
<dbReference type="PANTHER" id="PTHR31912:SF34">
    <property type="entry name" value="NOTOCHORD-RELATED PROTEIN"/>
    <property type="match status" value="1"/>
</dbReference>
<feature type="compositionally biased region" description="Acidic residues" evidence="1">
    <location>
        <begin position="1110"/>
        <end position="1136"/>
    </location>
</feature>
<dbReference type="EMBL" id="DS178268">
    <property type="protein sequence ID" value="EHS64486.1"/>
    <property type="molecule type" value="Genomic_DNA"/>
</dbReference>
<dbReference type="AlphaFoldDB" id="H6QQ03"/>
<dbReference type="KEGG" id="pgr:PGTG_20949"/>
<dbReference type="PANTHER" id="PTHR31912">
    <property type="entry name" value="IP13529P"/>
    <property type="match status" value="1"/>
</dbReference>
<gene>
    <name evidence="2" type="ORF">PGTG_20949</name>
</gene>
<feature type="compositionally biased region" description="Acidic residues" evidence="1">
    <location>
        <begin position="124"/>
        <end position="137"/>
    </location>
</feature>
<proteinExistence type="predicted"/>
<protein>
    <submittedName>
        <fullName evidence="2">Uncharacterized protein</fullName>
    </submittedName>
</protein>
<keyword evidence="3" id="KW-1185">Reference proteome</keyword>
<accession>H6QQ03</accession>
<dbReference type="OrthoDB" id="2506469at2759"/>
<feature type="region of interest" description="Disordered" evidence="1">
    <location>
        <begin position="73"/>
        <end position="154"/>
    </location>
</feature>
<dbReference type="InParanoid" id="H6QQ03"/>
<dbReference type="GeneID" id="13542720"/>
<dbReference type="Proteomes" id="UP000008783">
    <property type="component" value="Unassembled WGS sequence"/>
</dbReference>
<feature type="compositionally biased region" description="Basic and acidic residues" evidence="1">
    <location>
        <begin position="138"/>
        <end position="150"/>
    </location>
</feature>
<sequence length="1136" mass="127998">MPTVKYFNCIATADGPSYVCLICTNARPTKDYRRHSRRYNHQLNIARREEADLIRRHEDVNHDNLDVQPDIPYAPDDRQGLAPTAPAFNDGAIATEGPMLSPGVDRSSRSREDNPNSCPQTDIPVEDELDFPDELHDDEGGLFEHDDREPGQPAVPDVAAAAETTAQADWFPFRNKMDLIGSLMMGHTHSMMSRKMYSKIRGILRLCDLRVPEWGTVRDSRARIRDITRSTVNTSTSVFDTPCFSLSAKALISQDLGNPLVSRHLEFYPDHTEGQNVSRFSQSLKWLQHMAPENRAQMCDINDKHFYIFEPVQLLTKEVVVPIFIYMYRWRLHAKCIEIGADHVTELGEQTRITIPSSVAFDDPCLIAYDVQEFDLTYSEIRFGDGRLLTDACKGYIYDSDGLVDREIALPNPWRTAADGKVLRNVPVTLYCDDTSGNTSKQFNKHVSFYFTLSGLPPHVSNQEFNCHFLSTSNIGSALEIADQVVDEFNEMGTKGYGAFDASIGQPVWVMSTVLCFLADSPMHAEITNTPNPGQSLNPCRVCTLSCEKKSLKTSRDYVQRFLCMDELGEELPNALRSWAGTREETERLFSVAMSVNMTQFKKQSLCSGIKDAINTRLLTDAKTSDRVKDTVERLESTQSHRLYNAFLRLHGFDGVLDTPVEVLHVVLLGIVKYLARDFVKPLSETVKLELIARLRSFNCDALNIDSLKPNYLIRHILSIVGRDFKVVLQCAPFVFFDYMTEEKRKIWSALCRLTPLIFQTTIVDMADYQIQLKLHIDIFLYHLISSTAQWVNKPKIHMLRHLPEGILRFGPASLCSTEKFESYNGVLRKASVHSNKLAPGRDIAITFNSYACIKFWLSGGYLLDESTGLLTRASIQVRQAFEENISLQESLGYSATNTYQPAPDEYPSCHAGHYRCESTSNPPDSLVDLAGDAPVRQRAGLLLGRNEDVRVGFFVVVRGVNGSCMIGEVDSIWEVDWGFATTYHLDIVGFDVDGYDEHYDMTRIARTAYIHLVNATDVEGAINVQHNCQLGRCALDQTGSTFRERILTNEKSDELRHSDKDHFVINGASLHNPALHQRMSLPGPLPISHANWRDAITLGLEIWGHPDDPGLDSDESDDGTEPMEVDVDLDPVDEM</sequence>
<reference evidence="3" key="1">
    <citation type="journal article" date="2011" name="Proc. Natl. Acad. Sci. U.S.A.">
        <title>Obligate biotrophy features unraveled by the genomic analysis of rust fungi.</title>
        <authorList>
            <person name="Duplessis S."/>
            <person name="Cuomo C.A."/>
            <person name="Lin Y.-C."/>
            <person name="Aerts A."/>
            <person name="Tisserant E."/>
            <person name="Veneault-Fourrey C."/>
            <person name="Joly D.L."/>
            <person name="Hacquard S."/>
            <person name="Amselem J."/>
            <person name="Cantarel B.L."/>
            <person name="Chiu R."/>
            <person name="Coutinho P.M."/>
            <person name="Feau N."/>
            <person name="Field M."/>
            <person name="Frey P."/>
            <person name="Gelhaye E."/>
            <person name="Goldberg J."/>
            <person name="Grabherr M.G."/>
            <person name="Kodira C.D."/>
            <person name="Kohler A."/>
            <person name="Kuees U."/>
            <person name="Lindquist E.A."/>
            <person name="Lucas S.M."/>
            <person name="Mago R."/>
            <person name="Mauceli E."/>
            <person name="Morin E."/>
            <person name="Murat C."/>
            <person name="Pangilinan J.L."/>
            <person name="Park R."/>
            <person name="Pearson M."/>
            <person name="Quesneville H."/>
            <person name="Rouhier N."/>
            <person name="Sakthikumar S."/>
            <person name="Salamov A.A."/>
            <person name="Schmutz J."/>
            <person name="Selles B."/>
            <person name="Shapiro H."/>
            <person name="Tanguay P."/>
            <person name="Tuskan G.A."/>
            <person name="Henrissat B."/>
            <person name="Van de Peer Y."/>
            <person name="Rouze P."/>
            <person name="Ellis J.G."/>
            <person name="Dodds P.N."/>
            <person name="Schein J.E."/>
            <person name="Zhong S."/>
            <person name="Hamelin R.C."/>
            <person name="Grigoriev I.V."/>
            <person name="Szabo L.J."/>
            <person name="Martin F."/>
        </authorList>
    </citation>
    <scope>NUCLEOTIDE SEQUENCE [LARGE SCALE GENOMIC DNA]</scope>
    <source>
        <strain evidence="3">CRL 75-36-700-3 / race SCCL</strain>
    </source>
</reference>
<evidence type="ECO:0000313" key="2">
    <source>
        <dbReference type="EMBL" id="EHS64486.1"/>
    </source>
</evidence>
<dbReference type="RefSeq" id="XP_003890400.1">
    <property type="nucleotide sequence ID" value="XM_003890351.1"/>
</dbReference>
<dbReference type="HOGENOM" id="CLU_004591_1_0_1"/>
<organism evidence="2 3">
    <name type="scientific">Puccinia graminis f. sp. tritici (strain CRL 75-36-700-3 / race SCCL)</name>
    <name type="common">Black stem rust fungus</name>
    <dbReference type="NCBI Taxonomy" id="418459"/>
    <lineage>
        <taxon>Eukaryota</taxon>
        <taxon>Fungi</taxon>
        <taxon>Dikarya</taxon>
        <taxon>Basidiomycota</taxon>
        <taxon>Pucciniomycotina</taxon>
        <taxon>Pucciniomycetes</taxon>
        <taxon>Pucciniales</taxon>
        <taxon>Pucciniaceae</taxon>
        <taxon>Puccinia</taxon>
    </lineage>
</organism>